<dbReference type="PANTHER" id="PTHR43735:SF5">
    <property type="entry name" value="FAD_NAD(P)-BINDING DOMAIN-CONTAINING PROTEIN"/>
    <property type="match status" value="1"/>
</dbReference>
<dbReference type="GeneID" id="63702351"/>
<evidence type="ECO:0000313" key="3">
    <source>
        <dbReference type="EMBL" id="EYE93014.1"/>
    </source>
</evidence>
<dbReference type="AlphaFoldDB" id="A0A017S8Q6"/>
<accession>A0A017S8Q6</accession>
<gene>
    <name evidence="3" type="ORF">EURHEDRAFT_532657</name>
</gene>
<feature type="domain" description="FAD/NAD(P)-binding" evidence="2">
    <location>
        <begin position="44"/>
        <end position="336"/>
    </location>
</feature>
<dbReference type="InterPro" id="IPR023753">
    <property type="entry name" value="FAD/NAD-binding_dom"/>
</dbReference>
<dbReference type="SUPFAM" id="SSF51905">
    <property type="entry name" value="FAD/NAD(P)-binding domain"/>
    <property type="match status" value="1"/>
</dbReference>
<dbReference type="GO" id="GO:0005737">
    <property type="term" value="C:cytoplasm"/>
    <property type="evidence" value="ECO:0007669"/>
    <property type="project" value="TreeGrafter"/>
</dbReference>
<dbReference type="PRINTS" id="PR00368">
    <property type="entry name" value="FADPNR"/>
</dbReference>
<dbReference type="Gene3D" id="3.50.50.60">
    <property type="entry name" value="FAD/NAD(P)-binding domain"/>
    <property type="match status" value="1"/>
</dbReference>
<evidence type="ECO:0000259" key="2">
    <source>
        <dbReference type="Pfam" id="PF07992"/>
    </source>
</evidence>
<dbReference type="PANTHER" id="PTHR43735">
    <property type="entry name" value="APOPTOSIS-INDUCING FACTOR 1"/>
    <property type="match status" value="1"/>
</dbReference>
<dbReference type="HOGENOM" id="CLU_019845_0_0_1"/>
<feature type="chain" id="PRO_5001498930" evidence="1">
    <location>
        <begin position="22"/>
        <end position="413"/>
    </location>
</feature>
<dbReference type="PRINTS" id="PR00469">
    <property type="entry name" value="PNDRDTASEII"/>
</dbReference>
<dbReference type="EMBL" id="KK088434">
    <property type="protein sequence ID" value="EYE93014.1"/>
    <property type="molecule type" value="Genomic_DNA"/>
</dbReference>
<proteinExistence type="predicted"/>
<protein>
    <submittedName>
        <fullName evidence="3">FAD/NAD(P)-binding domain-containing protein</fullName>
    </submittedName>
</protein>
<dbReference type="OrthoDB" id="202203at2759"/>
<evidence type="ECO:0000313" key="4">
    <source>
        <dbReference type="Proteomes" id="UP000019804"/>
    </source>
</evidence>
<keyword evidence="4" id="KW-1185">Reference proteome</keyword>
<dbReference type="Gene3D" id="3.50.50.100">
    <property type="match status" value="1"/>
</dbReference>
<dbReference type="Proteomes" id="UP000019804">
    <property type="component" value="Unassembled WGS sequence"/>
</dbReference>
<evidence type="ECO:0000256" key="1">
    <source>
        <dbReference type="SAM" id="SignalP"/>
    </source>
</evidence>
<dbReference type="InterPro" id="IPR036188">
    <property type="entry name" value="FAD/NAD-bd_sf"/>
</dbReference>
<dbReference type="GO" id="GO:0050660">
    <property type="term" value="F:flavin adenine dinucleotide binding"/>
    <property type="evidence" value="ECO:0007669"/>
    <property type="project" value="TreeGrafter"/>
</dbReference>
<keyword evidence="1" id="KW-0732">Signal</keyword>
<sequence length="413" mass="45841">MLSKIILINKILLLAFHHLFSRLRLKITSVIHRITYRPVSNPRDIVVIGASFAGYHTAYCLAHSLPTGYRVTVIEKNSHFQLTWVLPRFCAVKGHESKAFIPYGPYLAKAPGSAYRWVCDEVTAIVPDEKRNGQGKVELRSGEEIDYEYLVLATGSSATLPSRVGEESKEDGILAVQQEQRCLREGRDVVVIGGGPAGIELAADVKTEDQEKNVTLIHSHGALLNGHFGADMRQRVLDELETLSVRVILGERPSAPDGTTELTLSTGEKISCDCLVKCIGQKPNSKLLSSSVSSSGHIQVRSTLQLVDSSMDNVYAAGDIVDKDIIKNGRAAIEQAQIVALNIVRQIQRKQLVAYQSKWWEGVTKLTMGLRKNLVYMNDGKADMVFSMKNKREELDSAMVWRYFGAKPYEDPE</sequence>
<dbReference type="RefSeq" id="XP_040636702.1">
    <property type="nucleotide sequence ID" value="XM_040787227.1"/>
</dbReference>
<dbReference type="Pfam" id="PF07992">
    <property type="entry name" value="Pyr_redox_2"/>
    <property type="match status" value="1"/>
</dbReference>
<name>A0A017S8Q6_ASPRC</name>
<dbReference type="STRING" id="1388766.A0A017S8Q6"/>
<organism evidence="3 4">
    <name type="scientific">Aspergillus ruber (strain CBS 135680)</name>
    <dbReference type="NCBI Taxonomy" id="1388766"/>
    <lineage>
        <taxon>Eukaryota</taxon>
        <taxon>Fungi</taxon>
        <taxon>Dikarya</taxon>
        <taxon>Ascomycota</taxon>
        <taxon>Pezizomycotina</taxon>
        <taxon>Eurotiomycetes</taxon>
        <taxon>Eurotiomycetidae</taxon>
        <taxon>Eurotiales</taxon>
        <taxon>Aspergillaceae</taxon>
        <taxon>Aspergillus</taxon>
        <taxon>Aspergillus subgen. Aspergillus</taxon>
    </lineage>
</organism>
<reference evidence="4" key="1">
    <citation type="journal article" date="2014" name="Nat. Commun.">
        <title>Genomic adaptations of the halophilic Dead Sea filamentous fungus Eurotium rubrum.</title>
        <authorList>
            <person name="Kis-Papo T."/>
            <person name="Weig A.R."/>
            <person name="Riley R."/>
            <person name="Persoh D."/>
            <person name="Salamov A."/>
            <person name="Sun H."/>
            <person name="Lipzen A."/>
            <person name="Wasser S.P."/>
            <person name="Rambold G."/>
            <person name="Grigoriev I.V."/>
            <person name="Nevo E."/>
        </authorList>
    </citation>
    <scope>NUCLEOTIDE SEQUENCE [LARGE SCALE GENOMIC DNA]</scope>
    <source>
        <strain evidence="4">CBS 135680</strain>
    </source>
</reference>
<feature type="signal peptide" evidence="1">
    <location>
        <begin position="1"/>
        <end position="21"/>
    </location>
</feature>
<dbReference type="GO" id="GO:0004174">
    <property type="term" value="F:electron-transferring-flavoprotein dehydrogenase activity"/>
    <property type="evidence" value="ECO:0007669"/>
    <property type="project" value="TreeGrafter"/>
</dbReference>